<comment type="subcellular location">
    <subcellularLocation>
        <location evidence="1">Membrane</location>
        <topology evidence="1">Multi-pass membrane protein</topology>
    </subcellularLocation>
</comment>
<feature type="transmembrane region" description="Helical" evidence="5">
    <location>
        <begin position="395"/>
        <end position="415"/>
    </location>
</feature>
<dbReference type="Proteomes" id="UP000533598">
    <property type="component" value="Unassembled WGS sequence"/>
</dbReference>
<feature type="transmembrane region" description="Helical" evidence="5">
    <location>
        <begin position="100"/>
        <end position="125"/>
    </location>
</feature>
<dbReference type="GO" id="GO:0016020">
    <property type="term" value="C:membrane"/>
    <property type="evidence" value="ECO:0007669"/>
    <property type="project" value="UniProtKB-SubCell"/>
</dbReference>
<feature type="transmembrane region" description="Helical" evidence="5">
    <location>
        <begin position="131"/>
        <end position="150"/>
    </location>
</feature>
<evidence type="ECO:0000256" key="5">
    <source>
        <dbReference type="SAM" id="Phobius"/>
    </source>
</evidence>
<dbReference type="InterPro" id="IPR053153">
    <property type="entry name" value="APC_K+_Transporter"/>
</dbReference>
<feature type="transmembrane region" description="Helical" evidence="5">
    <location>
        <begin position="55"/>
        <end position="73"/>
    </location>
</feature>
<keyword evidence="2 5" id="KW-0812">Transmembrane</keyword>
<feature type="transmembrane region" description="Helical" evidence="5">
    <location>
        <begin position="245"/>
        <end position="266"/>
    </location>
</feature>
<evidence type="ECO:0000313" key="6">
    <source>
        <dbReference type="EMBL" id="MBB4674787.1"/>
    </source>
</evidence>
<feature type="transmembrane region" description="Helical" evidence="5">
    <location>
        <begin position="286"/>
        <end position="314"/>
    </location>
</feature>
<evidence type="ECO:0000256" key="2">
    <source>
        <dbReference type="ARBA" id="ARBA00022692"/>
    </source>
</evidence>
<reference evidence="6 7" key="1">
    <citation type="submission" date="2020-08" db="EMBL/GenBank/DDBJ databases">
        <title>Sequencing the genomes of 1000 actinobacteria strains.</title>
        <authorList>
            <person name="Klenk H.-P."/>
        </authorList>
    </citation>
    <scope>NUCLEOTIDE SEQUENCE [LARGE SCALE GENOMIC DNA]</scope>
    <source>
        <strain evidence="6 7">DSM 44230</strain>
    </source>
</reference>
<keyword evidence="7" id="KW-1185">Reference proteome</keyword>
<organism evidence="6 7">
    <name type="scientific">Crossiella cryophila</name>
    <dbReference type="NCBI Taxonomy" id="43355"/>
    <lineage>
        <taxon>Bacteria</taxon>
        <taxon>Bacillati</taxon>
        <taxon>Actinomycetota</taxon>
        <taxon>Actinomycetes</taxon>
        <taxon>Pseudonocardiales</taxon>
        <taxon>Pseudonocardiaceae</taxon>
        <taxon>Crossiella</taxon>
    </lineage>
</organism>
<dbReference type="Pfam" id="PF13520">
    <property type="entry name" value="AA_permease_2"/>
    <property type="match status" value="1"/>
</dbReference>
<sequence length="592" mass="61255">MLTLTRTEAGENRHRLTATTGVAALGLDALASVSYGPQAIVLALAAAGAAGIGWTLPVTIAIVLLLVVLVAAYRQVVHAYPDGGGAYTVARRNLGERAGLVAAAALIVDYVLNAAVATAAGVAALTSAVPALLPWTTELCLAVLVLVTLVNLRGVATSARAFAAPTALFVLAVLVVIGIGLLRGAPLNPLPDPAPTQTTAAVGVLLVLSAFANGCASLTGIEAIANATPSFRAPRPQRAARAQTLLGLLLGVMLLGLAALVELFDLRPVEGRTVLSLLVQGAVGDGAIYLVVQFTTVVLLALSANTSFGGLPVLAARLAADHYLPHAFGLRADRLVHRIGVLVLAALAAALIIGSGGQLDVLVPMFTIGVFVGFALCQTGMVRHWLTRGERGRRLWLNLVGAVLSTVAAVVVTIVKFTEGAWLVVLVLPLLVFGLRRVHRAYAVLGRQLGLGSLPELPRPEAALVVVPVAGLSVLTSHCLSTALSLGHKVIAVHVAGGGQPAECQRELGAVWTAWHPDVPLVLLERTRGGLGATIAAYVRGMPEKQVVVLIGELRPRSGWIRLLLNGQGGGIARAVRGRSQAAVCRMHYRLP</sequence>
<dbReference type="InterPro" id="IPR002293">
    <property type="entry name" value="AA/rel_permease1"/>
</dbReference>
<feature type="transmembrane region" description="Helical" evidence="5">
    <location>
        <begin position="162"/>
        <end position="182"/>
    </location>
</feature>
<gene>
    <name evidence="6" type="ORF">HNR67_000905</name>
</gene>
<feature type="transmembrane region" description="Helical" evidence="5">
    <location>
        <begin position="202"/>
        <end position="224"/>
    </location>
</feature>
<proteinExistence type="predicted"/>
<feature type="transmembrane region" description="Helical" evidence="5">
    <location>
        <begin position="421"/>
        <end position="438"/>
    </location>
</feature>
<accession>A0A7W7C5A2</accession>
<evidence type="ECO:0000313" key="7">
    <source>
        <dbReference type="Proteomes" id="UP000533598"/>
    </source>
</evidence>
<name>A0A7W7C5A2_9PSEU</name>
<protein>
    <submittedName>
        <fullName evidence="6">Amino acid transporter</fullName>
    </submittedName>
</protein>
<dbReference type="RefSeq" id="WP_312986420.1">
    <property type="nucleotide sequence ID" value="NZ_BAAAUI010000024.1"/>
</dbReference>
<dbReference type="PANTHER" id="PTHR47704">
    <property type="entry name" value="POTASSIUM TRANSPORTER KIMA"/>
    <property type="match status" value="1"/>
</dbReference>
<feature type="transmembrane region" description="Helical" evidence="5">
    <location>
        <begin position="361"/>
        <end position="383"/>
    </location>
</feature>
<dbReference type="AlphaFoldDB" id="A0A7W7C5A2"/>
<dbReference type="GO" id="GO:0022857">
    <property type="term" value="F:transmembrane transporter activity"/>
    <property type="evidence" value="ECO:0007669"/>
    <property type="project" value="InterPro"/>
</dbReference>
<dbReference type="EMBL" id="JACHMH010000001">
    <property type="protein sequence ID" value="MBB4674787.1"/>
    <property type="molecule type" value="Genomic_DNA"/>
</dbReference>
<evidence type="ECO:0000256" key="1">
    <source>
        <dbReference type="ARBA" id="ARBA00004141"/>
    </source>
</evidence>
<keyword evidence="4 5" id="KW-0472">Membrane</keyword>
<comment type="caution">
    <text evidence="6">The sequence shown here is derived from an EMBL/GenBank/DDBJ whole genome shotgun (WGS) entry which is preliminary data.</text>
</comment>
<dbReference type="Gene3D" id="1.20.1740.10">
    <property type="entry name" value="Amino acid/polyamine transporter I"/>
    <property type="match status" value="1"/>
</dbReference>
<evidence type="ECO:0000256" key="4">
    <source>
        <dbReference type="ARBA" id="ARBA00023136"/>
    </source>
</evidence>
<keyword evidence="3 5" id="KW-1133">Transmembrane helix</keyword>
<feature type="transmembrane region" description="Helical" evidence="5">
    <location>
        <begin position="335"/>
        <end position="355"/>
    </location>
</feature>
<dbReference type="PANTHER" id="PTHR47704:SF1">
    <property type="entry name" value="POTASSIUM TRANSPORTER KIMA"/>
    <property type="match status" value="1"/>
</dbReference>
<evidence type="ECO:0000256" key="3">
    <source>
        <dbReference type="ARBA" id="ARBA00022989"/>
    </source>
</evidence>